<dbReference type="InterPro" id="IPR000184">
    <property type="entry name" value="Bac_surfAg_D15"/>
</dbReference>
<dbReference type="Proteomes" id="UP000179266">
    <property type="component" value="Unassembled WGS sequence"/>
</dbReference>
<dbReference type="Pfam" id="PF01103">
    <property type="entry name" value="Omp85"/>
    <property type="match status" value="1"/>
</dbReference>
<dbReference type="EMBL" id="MGDD01000346">
    <property type="protein sequence ID" value="OGL41474.1"/>
    <property type="molecule type" value="Genomic_DNA"/>
</dbReference>
<organism evidence="5 6">
    <name type="scientific">Candidatus Schekmanbacteria bacterium RBG_13_48_7</name>
    <dbReference type="NCBI Taxonomy" id="1817878"/>
    <lineage>
        <taxon>Bacteria</taxon>
        <taxon>Candidatus Schekmaniibacteriota</taxon>
    </lineage>
</organism>
<sequence length="782" mass="90079">MEGHAENESEDWDTIGKMVLRDAVLNNQIYDINQLETFEVPNVYLAYKQSQSLIDFIVAKKGKKAIQEIFHQLGKESDKSSNIDEVLKSVLNWDLAELHEHWTIYLKKEFFPMITIEPEPEDTFKPLIKGSVYDSDRGAVYSPSGGMMAFLSNRKLSHRRVDNIYLAKPDTGKILKCLTKKFSGKKYEYIVDDGNPLSWSPDGDYIAFIGRKEVGHAVFLIDIRNKKIFKEFDVEPSRVSSPSFSPQGGDIVFTGYLNGQSDLFLLNIKTGSVRQITYDQYIDETPVYNSDGSAIYYSSERNNHFKIFRIDLNNLQNQVQITDGKWDDQSPFVCMDDKLLLYSSDRNSIFNLYCRDLVNNTATRLTNTIGGYFSPVYVPDEKQILFNGFHNSQFRLYNMDFPDLETLQKNEESPEIMQVGVARESASGDELIKGEKVKFKLFPDILQGGIGYISTGIFITQSTIAFSDMFNDHQLFFTSYTFNRQQSYLFQYAYMKKRTDYFFDFYNLRSYEFGFDESIEKTEFGTAIGLRYPWNRYKRIDLGFNFFKRKYTNEERFVINNPEFFEDRNVIQLELSYISDKTRFGYFGPLSGYRSNITIQQSFGITDSYASFTNFFIDFRKYLQIGDRSLLAGRFSFASSYGDQREIFFIGGAGTIIANPFGTIRGFDVGEIAGPSTLTLNLELRFPLIDIIRFAPGIILGGIRGKFFVDSGFANIEDVNLIADIEGSRLLNHDKILNISSIGAGFTWSLGWINLNFDFARVTDFEKFYGNTIFQFWIGKEF</sequence>
<comment type="similarity">
    <text evidence="2">Belongs to the TolB family.</text>
</comment>
<evidence type="ECO:0000313" key="5">
    <source>
        <dbReference type="EMBL" id="OGL41474.1"/>
    </source>
</evidence>
<evidence type="ECO:0000256" key="1">
    <source>
        <dbReference type="ARBA" id="ARBA00004370"/>
    </source>
</evidence>
<dbReference type="Gene3D" id="2.40.160.50">
    <property type="entry name" value="membrane protein fhac: a member of the omp85/tpsb transporter family"/>
    <property type="match status" value="1"/>
</dbReference>
<dbReference type="PANTHER" id="PTHR36842:SF1">
    <property type="entry name" value="PROTEIN TOLB"/>
    <property type="match status" value="1"/>
</dbReference>
<name>A0A1F7RKH8_9BACT</name>
<protein>
    <recommendedName>
        <fullName evidence="4">Bacterial surface antigen (D15) domain-containing protein</fullName>
    </recommendedName>
</protein>
<evidence type="ECO:0000256" key="2">
    <source>
        <dbReference type="ARBA" id="ARBA00009820"/>
    </source>
</evidence>
<dbReference type="PANTHER" id="PTHR36842">
    <property type="entry name" value="PROTEIN TOLB HOMOLOG"/>
    <property type="match status" value="1"/>
</dbReference>
<gene>
    <name evidence="5" type="ORF">A2161_09470</name>
</gene>
<dbReference type="GO" id="GO:0019867">
    <property type="term" value="C:outer membrane"/>
    <property type="evidence" value="ECO:0007669"/>
    <property type="project" value="InterPro"/>
</dbReference>
<dbReference type="SUPFAM" id="SSF69304">
    <property type="entry name" value="Tricorn protease N-terminal domain"/>
    <property type="match status" value="1"/>
</dbReference>
<evidence type="ECO:0000259" key="4">
    <source>
        <dbReference type="Pfam" id="PF01103"/>
    </source>
</evidence>
<dbReference type="Gene3D" id="2.120.10.30">
    <property type="entry name" value="TolB, C-terminal domain"/>
    <property type="match status" value="2"/>
</dbReference>
<proteinExistence type="inferred from homology"/>
<comment type="caution">
    <text evidence="5">The sequence shown here is derived from an EMBL/GenBank/DDBJ whole genome shotgun (WGS) entry which is preliminary data.</text>
</comment>
<dbReference type="InterPro" id="IPR011659">
    <property type="entry name" value="WD40"/>
</dbReference>
<evidence type="ECO:0000313" key="6">
    <source>
        <dbReference type="Proteomes" id="UP000179266"/>
    </source>
</evidence>
<accession>A0A1F7RKH8</accession>
<keyword evidence="3" id="KW-0472">Membrane</keyword>
<dbReference type="InterPro" id="IPR011042">
    <property type="entry name" value="6-blade_b-propeller_TolB-like"/>
</dbReference>
<comment type="subcellular location">
    <subcellularLocation>
        <location evidence="1">Membrane</location>
    </subcellularLocation>
</comment>
<dbReference type="AlphaFoldDB" id="A0A1F7RKH8"/>
<evidence type="ECO:0000256" key="3">
    <source>
        <dbReference type="ARBA" id="ARBA00023136"/>
    </source>
</evidence>
<dbReference type="Pfam" id="PF07676">
    <property type="entry name" value="PD40"/>
    <property type="match status" value="2"/>
</dbReference>
<reference evidence="5 6" key="1">
    <citation type="journal article" date="2016" name="Nat. Commun.">
        <title>Thousands of microbial genomes shed light on interconnected biogeochemical processes in an aquifer system.</title>
        <authorList>
            <person name="Anantharaman K."/>
            <person name="Brown C.T."/>
            <person name="Hug L.A."/>
            <person name="Sharon I."/>
            <person name="Castelle C.J."/>
            <person name="Probst A.J."/>
            <person name="Thomas B.C."/>
            <person name="Singh A."/>
            <person name="Wilkins M.J."/>
            <person name="Karaoz U."/>
            <person name="Brodie E.L."/>
            <person name="Williams K.H."/>
            <person name="Hubbard S.S."/>
            <person name="Banfield J.F."/>
        </authorList>
    </citation>
    <scope>NUCLEOTIDE SEQUENCE [LARGE SCALE GENOMIC DNA]</scope>
</reference>
<feature type="domain" description="Bacterial surface antigen (D15)" evidence="4">
    <location>
        <begin position="496"/>
        <end position="782"/>
    </location>
</feature>